<feature type="transmembrane region" description="Helical" evidence="1">
    <location>
        <begin position="51"/>
        <end position="81"/>
    </location>
</feature>
<evidence type="ECO:0000313" key="2">
    <source>
        <dbReference type="EMBL" id="PNR95159.1"/>
    </source>
</evidence>
<keyword evidence="1" id="KW-0812">Transmembrane</keyword>
<dbReference type="Proteomes" id="UP000236434">
    <property type="component" value="Unassembled WGS sequence"/>
</dbReference>
<proteinExistence type="predicted"/>
<sequence>MNLNIKNPLIKTAFLIIFFYFLFLMSRYLRIAPAVVSLILPLGVFFLEKRYAFIFSISIFFLIFISGFVVEAIGIFLLFFLPILAFIVVEKWLLKHLFITSLSILAFYLMYTFFGELLPDFVTGGKGLFIIILLYLFFTNVYGYLLKRLKYEISSLLKNFLKKNNINADDEKY</sequence>
<organism evidence="2 3">
    <name type="scientific">Petrotoga olearia DSM 13574</name>
    <dbReference type="NCBI Taxonomy" id="1122955"/>
    <lineage>
        <taxon>Bacteria</taxon>
        <taxon>Thermotogati</taxon>
        <taxon>Thermotogota</taxon>
        <taxon>Thermotogae</taxon>
        <taxon>Petrotogales</taxon>
        <taxon>Petrotogaceae</taxon>
        <taxon>Petrotoga</taxon>
    </lineage>
</organism>
<evidence type="ECO:0000256" key="1">
    <source>
        <dbReference type="SAM" id="Phobius"/>
    </source>
</evidence>
<feature type="transmembrane region" description="Helical" evidence="1">
    <location>
        <begin position="126"/>
        <end position="146"/>
    </location>
</feature>
<gene>
    <name evidence="2" type="ORF">X929_09270</name>
</gene>
<name>A0A2K1NXC1_9BACT</name>
<keyword evidence="1" id="KW-0472">Membrane</keyword>
<dbReference type="AlphaFoldDB" id="A0A2K1NXC1"/>
<dbReference type="EMBL" id="AZRL01000022">
    <property type="protein sequence ID" value="PNR95159.1"/>
    <property type="molecule type" value="Genomic_DNA"/>
</dbReference>
<accession>A0A2K1NXC1</accession>
<keyword evidence="1" id="KW-1133">Transmembrane helix</keyword>
<feature type="transmembrane region" description="Helical" evidence="1">
    <location>
        <begin position="93"/>
        <end position="114"/>
    </location>
</feature>
<reference evidence="2 3" key="1">
    <citation type="submission" date="2013-12" db="EMBL/GenBank/DDBJ databases">
        <title>Comparative genomics of Petrotoga isolates.</title>
        <authorList>
            <person name="Nesbo C.L."/>
            <person name="Charchuk R."/>
            <person name="Chow K."/>
        </authorList>
    </citation>
    <scope>NUCLEOTIDE SEQUENCE [LARGE SCALE GENOMIC DNA]</scope>
    <source>
        <strain evidence="2 3">DSM 13574</strain>
    </source>
</reference>
<evidence type="ECO:0000313" key="3">
    <source>
        <dbReference type="Proteomes" id="UP000236434"/>
    </source>
</evidence>
<comment type="caution">
    <text evidence="2">The sequence shown here is derived from an EMBL/GenBank/DDBJ whole genome shotgun (WGS) entry which is preliminary data.</text>
</comment>
<protein>
    <submittedName>
        <fullName evidence="2">Uncharacterized protein</fullName>
    </submittedName>
</protein>
<feature type="transmembrane region" description="Helical" evidence="1">
    <location>
        <begin position="12"/>
        <end position="31"/>
    </location>
</feature>